<keyword evidence="3" id="KW-0418">Kinase</keyword>
<accession>A0A1Y1RYA5</accession>
<dbReference type="PANTHER" id="PTHR43095">
    <property type="entry name" value="SUGAR KINASE"/>
    <property type="match status" value="1"/>
</dbReference>
<dbReference type="InterPro" id="IPR018484">
    <property type="entry name" value="FGGY_N"/>
</dbReference>
<dbReference type="RefSeq" id="WP_083050429.1">
    <property type="nucleotide sequence ID" value="NZ_MWQY01000009.1"/>
</dbReference>
<dbReference type="PIRSF" id="PIRSF000538">
    <property type="entry name" value="GlpK"/>
    <property type="match status" value="1"/>
</dbReference>
<evidence type="ECO:0000256" key="2">
    <source>
        <dbReference type="ARBA" id="ARBA00022679"/>
    </source>
</evidence>
<evidence type="ECO:0000313" key="6">
    <source>
        <dbReference type="EMBL" id="ORC35447.1"/>
    </source>
</evidence>
<feature type="domain" description="Carbohydrate kinase FGGY C-terminal" evidence="5">
    <location>
        <begin position="259"/>
        <end position="449"/>
    </location>
</feature>
<dbReference type="EMBL" id="MWQY01000009">
    <property type="protein sequence ID" value="ORC35447.1"/>
    <property type="molecule type" value="Genomic_DNA"/>
</dbReference>
<keyword evidence="7" id="KW-1185">Reference proteome</keyword>
<dbReference type="Pfam" id="PF02782">
    <property type="entry name" value="FGGY_C"/>
    <property type="match status" value="1"/>
</dbReference>
<evidence type="ECO:0000256" key="1">
    <source>
        <dbReference type="ARBA" id="ARBA00009156"/>
    </source>
</evidence>
<dbReference type="CDD" id="cd07779">
    <property type="entry name" value="ASKHA_NBD_FGGY_YgcE-like"/>
    <property type="match status" value="1"/>
</dbReference>
<dbReference type="SUPFAM" id="SSF53067">
    <property type="entry name" value="Actin-like ATPase domain"/>
    <property type="match status" value="2"/>
</dbReference>
<dbReference type="STRING" id="1963862.B4O97_09765"/>
<evidence type="ECO:0000313" key="7">
    <source>
        <dbReference type="Proteomes" id="UP000192343"/>
    </source>
</evidence>
<dbReference type="Proteomes" id="UP000192343">
    <property type="component" value="Unassembled WGS sequence"/>
</dbReference>
<dbReference type="Gene3D" id="3.30.420.40">
    <property type="match status" value="2"/>
</dbReference>
<dbReference type="PANTHER" id="PTHR43095:SF2">
    <property type="entry name" value="GLUCONOKINASE"/>
    <property type="match status" value="1"/>
</dbReference>
<feature type="domain" description="Carbohydrate kinase FGGY N-terminal" evidence="4">
    <location>
        <begin position="4"/>
        <end position="247"/>
    </location>
</feature>
<evidence type="ECO:0000256" key="3">
    <source>
        <dbReference type="ARBA" id="ARBA00022777"/>
    </source>
</evidence>
<gene>
    <name evidence="6" type="ORF">B4O97_09765</name>
</gene>
<dbReference type="InterPro" id="IPR000577">
    <property type="entry name" value="Carb_kinase_FGGY"/>
</dbReference>
<dbReference type="AlphaFoldDB" id="A0A1Y1RYA5"/>
<sequence>MQTICALDVGTSSIRGTLYTLNGKELVSESHGYSPNFYKDGRVRQSTEDWDRGIRHVLSACGEYAVSNNAEVLAIAVTSQRASVVPVDRAGKALDEVFMWQDKTTSRQCDLIRKEVSAEDVYRITGLRIDPYFSAPKILWYRDNKPDVYAAAHKFLGVQDYVAFVLTGRFVSDYSQACRTMLLDVSNREWSRRMLDASFVDRDRLPELTSPGTIIGNLSSGLAKETSFPGKTPVILAGGDQQVAALGMGVLEAGSVEANTGTGSFLITPVPEPLFHPESRTLCSIAAIPGQWVVEAGVLTTGILYSWFAGEFGETGRQNEQADILKVNQLVRESPPGAHGVIVLPHFKGSAAPFWNPLAKGTIFNLTLANSKADIARALLESLVLEMGAGLKRMREIIPAELTEICVAGGLTRFELFNQMQADIFETTVRIPPSSEASSRGALISALVSLGVEESYQKAFDSVRDGEDRYIHPNSSRFDIYRKAALLREALYNALNTGDVYAAAEDFSKEASEVKEGGKC</sequence>
<organism evidence="6 7">
    <name type="scientific">Marispirochaeta aestuarii</name>
    <dbReference type="NCBI Taxonomy" id="1963862"/>
    <lineage>
        <taxon>Bacteria</taxon>
        <taxon>Pseudomonadati</taxon>
        <taxon>Spirochaetota</taxon>
        <taxon>Spirochaetia</taxon>
        <taxon>Spirochaetales</taxon>
        <taxon>Spirochaetaceae</taxon>
        <taxon>Marispirochaeta</taxon>
    </lineage>
</organism>
<protein>
    <recommendedName>
        <fullName evidence="8">Carbohydrate kinase</fullName>
    </recommendedName>
</protein>
<name>A0A1Y1RYA5_9SPIO</name>
<comment type="caution">
    <text evidence="6">The sequence shown here is derived from an EMBL/GenBank/DDBJ whole genome shotgun (WGS) entry which is preliminary data.</text>
</comment>
<dbReference type="InterPro" id="IPR050406">
    <property type="entry name" value="FGGY_Carb_Kinase"/>
</dbReference>
<dbReference type="GO" id="GO:0005975">
    <property type="term" value="P:carbohydrate metabolic process"/>
    <property type="evidence" value="ECO:0007669"/>
    <property type="project" value="InterPro"/>
</dbReference>
<evidence type="ECO:0000259" key="4">
    <source>
        <dbReference type="Pfam" id="PF00370"/>
    </source>
</evidence>
<dbReference type="Pfam" id="PF00370">
    <property type="entry name" value="FGGY_N"/>
    <property type="match status" value="1"/>
</dbReference>
<keyword evidence="2" id="KW-0808">Transferase</keyword>
<comment type="similarity">
    <text evidence="1">Belongs to the FGGY kinase family.</text>
</comment>
<dbReference type="InterPro" id="IPR018485">
    <property type="entry name" value="FGGY_C"/>
</dbReference>
<dbReference type="OrthoDB" id="9805576at2"/>
<dbReference type="InterPro" id="IPR043129">
    <property type="entry name" value="ATPase_NBD"/>
</dbReference>
<evidence type="ECO:0000259" key="5">
    <source>
        <dbReference type="Pfam" id="PF02782"/>
    </source>
</evidence>
<dbReference type="GO" id="GO:0016301">
    <property type="term" value="F:kinase activity"/>
    <property type="evidence" value="ECO:0007669"/>
    <property type="project" value="UniProtKB-KW"/>
</dbReference>
<proteinExistence type="inferred from homology"/>
<evidence type="ECO:0008006" key="8">
    <source>
        <dbReference type="Google" id="ProtNLM"/>
    </source>
</evidence>
<reference evidence="6 7" key="1">
    <citation type="submission" date="2017-03" db="EMBL/GenBank/DDBJ databases">
        <title>Draft Genome sequence of Marispirochaeta sp. strain JC444.</title>
        <authorList>
            <person name="Shivani Y."/>
            <person name="Subhash Y."/>
            <person name="Sasikala C."/>
            <person name="Ramana C."/>
        </authorList>
    </citation>
    <scope>NUCLEOTIDE SEQUENCE [LARGE SCALE GENOMIC DNA]</scope>
    <source>
        <strain evidence="6 7">JC444</strain>
    </source>
</reference>